<accession>A0A9W4PIJ0</accession>
<evidence type="ECO:0000313" key="1">
    <source>
        <dbReference type="EMBL" id="CAH0287245.1"/>
    </source>
</evidence>
<gene>
    <name evidence="1" type="ORF">SRABI133_04127</name>
</gene>
<protein>
    <submittedName>
        <fullName evidence="1">Uncharacterized protein</fullName>
    </submittedName>
</protein>
<evidence type="ECO:0000313" key="2">
    <source>
        <dbReference type="Proteomes" id="UP000789326"/>
    </source>
</evidence>
<reference evidence="1" key="1">
    <citation type="submission" date="2021-11" db="EMBL/GenBank/DDBJ databases">
        <authorList>
            <person name="Bulgarelli D."/>
        </authorList>
    </citation>
    <scope>NUCLEOTIDE SEQUENCE</scope>
    <source>
        <strain evidence="1">Bi133</strain>
    </source>
</reference>
<dbReference type="AlphaFoldDB" id="A0A9W4PIJ0"/>
<dbReference type="RefSeq" id="WP_230303433.1">
    <property type="nucleotide sequence ID" value="NZ_CAKKMG010000082.1"/>
</dbReference>
<organism evidence="1 2">
    <name type="scientific">Peribacillus simplex</name>
    <dbReference type="NCBI Taxonomy" id="1478"/>
    <lineage>
        <taxon>Bacteria</taxon>
        <taxon>Bacillati</taxon>
        <taxon>Bacillota</taxon>
        <taxon>Bacilli</taxon>
        <taxon>Bacillales</taxon>
        <taxon>Bacillaceae</taxon>
        <taxon>Peribacillus</taxon>
    </lineage>
</organism>
<dbReference type="EMBL" id="CAKKMG010000082">
    <property type="protein sequence ID" value="CAH0287245.1"/>
    <property type="molecule type" value="Genomic_DNA"/>
</dbReference>
<comment type="caution">
    <text evidence="1">The sequence shown here is derived from an EMBL/GenBank/DDBJ whole genome shotgun (WGS) entry which is preliminary data.</text>
</comment>
<proteinExistence type="predicted"/>
<sequence length="71" mass="8438">MNDDYEKISILLSNMTNELVSSRVRVRAIVELLGEKGLITREEYEDRFKKVFERDAISYRNDLLKEVKIDE</sequence>
<name>A0A9W4PIJ0_9BACI</name>
<dbReference type="Proteomes" id="UP000789326">
    <property type="component" value="Unassembled WGS sequence"/>
</dbReference>